<dbReference type="Proteomes" id="UP000285326">
    <property type="component" value="Unassembled WGS sequence"/>
</dbReference>
<reference evidence="3 4" key="1">
    <citation type="journal article" date="2018" name="BMC Genomics">
        <title>Comparative genome analyses reveal sequence features reflecting distinct modes of host-adaptation between dicot and monocot powdery mildew.</title>
        <authorList>
            <person name="Wu Y."/>
            <person name="Ma X."/>
            <person name="Pan Z."/>
            <person name="Kale S.D."/>
            <person name="Song Y."/>
            <person name="King H."/>
            <person name="Zhang Q."/>
            <person name="Presley C."/>
            <person name="Deng X."/>
            <person name="Wei C.I."/>
            <person name="Xiao S."/>
        </authorList>
    </citation>
    <scope>NUCLEOTIDE SEQUENCE [LARGE SCALE GENOMIC DNA]</scope>
    <source>
        <strain evidence="3">UMSG1</strain>
    </source>
</reference>
<keyword evidence="2" id="KW-0732">Signal</keyword>
<evidence type="ECO:0008006" key="5">
    <source>
        <dbReference type="Google" id="ProtNLM"/>
    </source>
</evidence>
<accession>A0A420IJ45</accession>
<feature type="chain" id="PRO_5019541695" description="Secreted effector protein" evidence="2">
    <location>
        <begin position="19"/>
        <end position="168"/>
    </location>
</feature>
<evidence type="ECO:0000313" key="3">
    <source>
        <dbReference type="EMBL" id="RKF74523.1"/>
    </source>
</evidence>
<dbReference type="EMBL" id="MCBS01023922">
    <property type="protein sequence ID" value="RKF74523.1"/>
    <property type="molecule type" value="Genomic_DNA"/>
</dbReference>
<protein>
    <recommendedName>
        <fullName evidence="5">Secreted effector protein</fullName>
    </recommendedName>
</protein>
<evidence type="ECO:0000313" key="4">
    <source>
        <dbReference type="Proteomes" id="UP000285326"/>
    </source>
</evidence>
<evidence type="ECO:0000256" key="1">
    <source>
        <dbReference type="SAM" id="MobiDB-lite"/>
    </source>
</evidence>
<feature type="signal peptide" evidence="2">
    <location>
        <begin position="1"/>
        <end position="18"/>
    </location>
</feature>
<feature type="compositionally biased region" description="Polar residues" evidence="1">
    <location>
        <begin position="113"/>
        <end position="123"/>
    </location>
</feature>
<feature type="region of interest" description="Disordered" evidence="1">
    <location>
        <begin position="102"/>
        <end position="168"/>
    </location>
</feature>
<organism evidence="3 4">
    <name type="scientific">Golovinomyces cichoracearum</name>
    <dbReference type="NCBI Taxonomy" id="62708"/>
    <lineage>
        <taxon>Eukaryota</taxon>
        <taxon>Fungi</taxon>
        <taxon>Dikarya</taxon>
        <taxon>Ascomycota</taxon>
        <taxon>Pezizomycotina</taxon>
        <taxon>Leotiomycetes</taxon>
        <taxon>Erysiphales</taxon>
        <taxon>Erysiphaceae</taxon>
        <taxon>Golovinomyces</taxon>
    </lineage>
</organism>
<dbReference type="AlphaFoldDB" id="A0A420IJ45"/>
<name>A0A420IJ45_9PEZI</name>
<sequence>MHPSFASLIVLAFSTTVAQEIGEPPSQKHHSFYVRDEHKEKSFFTTNHGYLWRRNKPIKNYGFFQKRSLPMEPKSNFVERNEGVVHMKSSFQSEINLTLKMSDDDMKDKMKSGKNSCDGSKNSDCGKQDGKDNSPPNQMPEEEECSSGCDKKDDMMKFTPPTDTPKKE</sequence>
<comment type="caution">
    <text evidence="3">The sequence shown here is derived from an EMBL/GenBank/DDBJ whole genome shotgun (WGS) entry which is preliminary data.</text>
</comment>
<gene>
    <name evidence="3" type="ORF">GcM1_239111</name>
</gene>
<feature type="compositionally biased region" description="Basic and acidic residues" evidence="1">
    <location>
        <begin position="102"/>
        <end position="111"/>
    </location>
</feature>
<evidence type="ECO:0000256" key="2">
    <source>
        <dbReference type="SAM" id="SignalP"/>
    </source>
</evidence>
<proteinExistence type="predicted"/>
<feature type="non-terminal residue" evidence="3">
    <location>
        <position position="168"/>
    </location>
</feature>